<dbReference type="EMBL" id="CP002352">
    <property type="protein sequence ID" value="ADV45250.1"/>
    <property type="molecule type" value="Genomic_DNA"/>
</dbReference>
<organism evidence="1 2">
    <name type="scientific">Bacteroides helcogenes (strain ATCC 35417 / DSM 20613 / JCM 6297 / CCUG 15421 / P 36-108)</name>
    <dbReference type="NCBI Taxonomy" id="693979"/>
    <lineage>
        <taxon>Bacteria</taxon>
        <taxon>Pseudomonadati</taxon>
        <taxon>Bacteroidota</taxon>
        <taxon>Bacteroidia</taxon>
        <taxon>Bacteroidales</taxon>
        <taxon>Bacteroidaceae</taxon>
        <taxon>Bacteroides</taxon>
    </lineage>
</organism>
<reference key="1">
    <citation type="submission" date="2010-11" db="EMBL/GenBank/DDBJ databases">
        <title>The complete genome of Bacteroides helcogenes P 36-108.</title>
        <authorList>
            <consortium name="US DOE Joint Genome Institute (JGI-PGF)"/>
            <person name="Lucas S."/>
            <person name="Copeland A."/>
            <person name="Lapidus A."/>
            <person name="Bruce D."/>
            <person name="Goodwin L."/>
            <person name="Pitluck S."/>
            <person name="Kyrpides N."/>
            <person name="Mavromatis K."/>
            <person name="Ivanova N."/>
            <person name="Zeytun A."/>
            <person name="Brettin T."/>
            <person name="Detter J.C."/>
            <person name="Tapia R."/>
            <person name="Han C."/>
            <person name="Land M."/>
            <person name="Hauser L."/>
            <person name="Markowitz V."/>
            <person name="Cheng J.-F."/>
            <person name="Hugenholtz P."/>
            <person name="Woyke T."/>
            <person name="Wu D."/>
            <person name="Gronow S."/>
            <person name="Wellnitz S."/>
            <person name="Brambilla E."/>
            <person name="Klenk H.-P."/>
            <person name="Eisen J.A."/>
        </authorList>
    </citation>
    <scope>NUCLEOTIDE SEQUENCE</scope>
    <source>
        <strain>P 36-108</strain>
    </source>
</reference>
<dbReference type="Proteomes" id="UP000008630">
    <property type="component" value="Chromosome"/>
</dbReference>
<reference evidence="1 2" key="2">
    <citation type="journal article" date="2011" name="Stand. Genomic Sci.">
        <title>Complete genome sequence of Bacteroides helcogenes type strain (P 36-108).</title>
        <authorList>
            <person name="Pati A."/>
            <person name="Gronow S."/>
            <person name="Zeytun A."/>
            <person name="Lapidus A."/>
            <person name="Nolan M."/>
            <person name="Hammon N."/>
            <person name="Deshpande S."/>
            <person name="Cheng J.F."/>
            <person name="Tapia R."/>
            <person name="Han C."/>
            <person name="Goodwin L."/>
            <person name="Pitluck S."/>
            <person name="Liolios K."/>
            <person name="Pagani I."/>
            <person name="Ivanova N."/>
            <person name="Mavromatis K."/>
            <person name="Chen A."/>
            <person name="Palaniappan K."/>
            <person name="Land M."/>
            <person name="Hauser L."/>
            <person name="Chang Y.J."/>
            <person name="Jeffries C.D."/>
            <person name="Detter J.C."/>
            <person name="Brambilla E."/>
            <person name="Rohde M."/>
            <person name="Goker M."/>
            <person name="Woyke T."/>
            <person name="Bristow J."/>
            <person name="Eisen J.A."/>
            <person name="Markowitz V."/>
            <person name="Hugenholtz P."/>
            <person name="Kyrpides N.C."/>
            <person name="Klenk H.P."/>
            <person name="Lucas S."/>
        </authorList>
    </citation>
    <scope>NUCLEOTIDE SEQUENCE [LARGE SCALE GENOMIC DNA]</scope>
    <source>
        <strain evidence="2">ATCC 35417 / DSM 20613 / JCM 6297 / CCUG 15421 / P 36-108</strain>
    </source>
</reference>
<dbReference type="HOGENOM" id="CLU_2767353_0_0_10"/>
<evidence type="ECO:0000313" key="1">
    <source>
        <dbReference type="EMBL" id="ADV45250.1"/>
    </source>
</evidence>
<dbReference type="STRING" id="693979.Bache_3327"/>
<accession>E6ST46</accession>
<name>E6ST46_BACT6</name>
<gene>
    <name evidence="1" type="ordered locus">Bache_3327</name>
</gene>
<sequence>MKAFLFIFSLYRKSKVTYFLIPMQDFTRKKNDAYTRKGCKPIPHREHSCIDNISLLYRTLKAPGCIVPK</sequence>
<protein>
    <submittedName>
        <fullName evidence="1">Uncharacterized protein</fullName>
    </submittedName>
</protein>
<proteinExistence type="predicted"/>
<evidence type="ECO:0000313" key="2">
    <source>
        <dbReference type="Proteomes" id="UP000008630"/>
    </source>
</evidence>
<dbReference type="AlphaFoldDB" id="E6ST46"/>
<dbReference type="KEGG" id="bhl:Bache_3327"/>
<keyword evidence="2" id="KW-1185">Reference proteome</keyword>